<dbReference type="InterPro" id="IPR011050">
    <property type="entry name" value="Pectin_lyase_fold/virulence"/>
</dbReference>
<dbReference type="InterPro" id="IPR012332">
    <property type="entry name" value="Autotransporter_pectin_lyase_C"/>
</dbReference>
<proteinExistence type="predicted"/>
<feature type="region of interest" description="Disordered" evidence="2">
    <location>
        <begin position="478"/>
        <end position="553"/>
    </location>
</feature>
<dbReference type="Pfam" id="PF18883">
    <property type="entry name" value="AC_1"/>
    <property type="match status" value="1"/>
</dbReference>
<evidence type="ECO:0000259" key="3">
    <source>
        <dbReference type="Pfam" id="PF18883"/>
    </source>
</evidence>
<dbReference type="Gene3D" id="2.160.20.20">
    <property type="match status" value="1"/>
</dbReference>
<dbReference type="PANTHER" id="PTHR12338">
    <property type="entry name" value="AUTOTRANSPORTER"/>
    <property type="match status" value="1"/>
</dbReference>
<dbReference type="InterPro" id="IPR006315">
    <property type="entry name" value="OM_autotransptr_brl_dom"/>
</dbReference>
<dbReference type="GeneID" id="84691705"/>
<dbReference type="NCBIfam" id="TIGR02601">
    <property type="entry name" value="autotrns_rpt"/>
    <property type="match status" value="1"/>
</dbReference>
<evidence type="ECO:0000256" key="2">
    <source>
        <dbReference type="SAM" id="MobiDB-lite"/>
    </source>
</evidence>
<sequence length="553" mass="55185">MADLIATGTNLQVLNGGLADLTGNMVQTGGRLLLAGGGTLTANTFSLTGGSGSAPATLQIGDATNGINGPGVINTRLTRSIALASTSSSRAGVVFDHTGSDYVFTHALTGNGDVAVLSGTTTLANQNSYSGTTSVTGGVLRAGAANALSRNSRYRLSGTGTLDLNGLSQDLGQVTNDGTVIVSGSASPTVVNMNAGYTGSGRLSVAGENTTLNITGPFTNVGAVEAASGAKITAAALTNNGRVMLRDTGTTLTLADGLTSNADFSVTGGAAITTRRVTNGGTMLLSGAGSSMRLSGQYDNAGILQLEEGAGFTSGTFVNDGTVLITGSGTQLHTDTLTNNSTGLIDLNGFSRTLGDIINAGTINLAGSSAGAVLTVNGNYTGYNGLLLFGTELGDDSATSDRLVVTGDVTGTTRVRVNNLGGSGAETLNGITLIEVEGSADSSAFTQEGRIVAGAYDYRLVRGSRDWYLTNRTDLETGLPIIPDEEEGNGSGGDNGGGDGDSGSGDNSGGDNGSGSGGSSGSDGSGKGVMVLRPEGAPMRQTWPRLRRCSTHA</sequence>
<keyword evidence="1" id="KW-0732">Signal</keyword>
<feature type="compositionally biased region" description="Gly residues" evidence="2">
    <location>
        <begin position="489"/>
        <end position="527"/>
    </location>
</feature>
<dbReference type="CDD" id="cd01344">
    <property type="entry name" value="PL2_Passenger_AT"/>
    <property type="match status" value="1"/>
</dbReference>
<name>A0ABS1Z5R7_9GAMM</name>
<dbReference type="InterPro" id="IPR050909">
    <property type="entry name" value="Bact_Autotransporter_VF"/>
</dbReference>
<gene>
    <name evidence="4" type="ORF">JJB79_10080</name>
</gene>
<keyword evidence="5" id="KW-1185">Reference proteome</keyword>
<dbReference type="InterPro" id="IPR043990">
    <property type="entry name" value="AC_1"/>
</dbReference>
<protein>
    <submittedName>
        <fullName evidence="4">Autotransporter outer membrane beta-barrel domain-containing protein</fullName>
    </submittedName>
</protein>
<dbReference type="PANTHER" id="PTHR12338:SF5">
    <property type="entry name" value="ANTIGEN 43-RELATED"/>
    <property type="match status" value="1"/>
</dbReference>
<accession>A0ABS1Z5R7</accession>
<evidence type="ECO:0000313" key="4">
    <source>
        <dbReference type="EMBL" id="MBM0747760.1"/>
    </source>
</evidence>
<organism evidence="4 5">
    <name type="scientific">Pantoea eucrina</name>
    <dbReference type="NCBI Taxonomy" id="472693"/>
    <lineage>
        <taxon>Bacteria</taxon>
        <taxon>Pseudomonadati</taxon>
        <taxon>Pseudomonadota</taxon>
        <taxon>Gammaproteobacteria</taxon>
        <taxon>Enterobacterales</taxon>
        <taxon>Erwiniaceae</taxon>
        <taxon>Pantoea</taxon>
    </lineage>
</organism>
<reference evidence="4 5" key="1">
    <citation type="submission" date="2021-01" db="EMBL/GenBank/DDBJ databases">
        <title>Complete genome sequence of Pantoea eucrina OB49, a heavy metal tolerant bacterium with PGPR potential isolated from wheat in Algeria.</title>
        <authorList>
            <person name="Lekired A."/>
            <person name="Ouzari I.H."/>
        </authorList>
    </citation>
    <scope>NUCLEOTIDE SEQUENCE [LARGE SCALE GENOMIC DNA]</scope>
    <source>
        <strain evidence="4 5">OB49</strain>
    </source>
</reference>
<evidence type="ECO:0000313" key="5">
    <source>
        <dbReference type="Proteomes" id="UP000809137"/>
    </source>
</evidence>
<dbReference type="RefSeq" id="WP_158448522.1">
    <property type="nucleotide sequence ID" value="NZ_CP083448.1"/>
</dbReference>
<dbReference type="SUPFAM" id="SSF51126">
    <property type="entry name" value="Pectin lyase-like"/>
    <property type="match status" value="1"/>
</dbReference>
<dbReference type="EMBL" id="JAFCXS010000006">
    <property type="protein sequence ID" value="MBM0747760.1"/>
    <property type="molecule type" value="Genomic_DNA"/>
</dbReference>
<comment type="caution">
    <text evidence="4">The sequence shown here is derived from an EMBL/GenBank/DDBJ whole genome shotgun (WGS) entry which is preliminary data.</text>
</comment>
<dbReference type="InterPro" id="IPR013425">
    <property type="entry name" value="Autotrns_rpt"/>
</dbReference>
<dbReference type="Proteomes" id="UP000809137">
    <property type="component" value="Unassembled WGS sequence"/>
</dbReference>
<dbReference type="NCBIfam" id="TIGR01414">
    <property type="entry name" value="autotrans_barl"/>
    <property type="match status" value="1"/>
</dbReference>
<feature type="domain" description="Autochaperone" evidence="3">
    <location>
        <begin position="369"/>
        <end position="460"/>
    </location>
</feature>
<evidence type="ECO:0000256" key="1">
    <source>
        <dbReference type="ARBA" id="ARBA00022729"/>
    </source>
</evidence>